<proteinExistence type="predicted"/>
<keyword evidence="3" id="KW-1185">Reference proteome</keyword>
<organism evidence="2 3">
    <name type="scientific">Ruegeria sediminis</name>
    <dbReference type="NCBI Taxonomy" id="2583820"/>
    <lineage>
        <taxon>Bacteria</taxon>
        <taxon>Pseudomonadati</taxon>
        <taxon>Pseudomonadota</taxon>
        <taxon>Alphaproteobacteria</taxon>
        <taxon>Rhodobacterales</taxon>
        <taxon>Roseobacteraceae</taxon>
        <taxon>Ruegeria</taxon>
    </lineage>
</organism>
<dbReference type="SUPFAM" id="SSF53335">
    <property type="entry name" value="S-adenosyl-L-methionine-dependent methyltransferases"/>
    <property type="match status" value="1"/>
</dbReference>
<dbReference type="PANTHER" id="PTHR36973">
    <property type="entry name" value="SLL1456 PROTEIN-RELATED"/>
    <property type="match status" value="1"/>
</dbReference>
<dbReference type="InterPro" id="IPR053188">
    <property type="entry name" value="FkbM_Methyltransferase"/>
</dbReference>
<dbReference type="Gene3D" id="3.40.50.150">
    <property type="entry name" value="Vaccinia Virus protein VP39"/>
    <property type="match status" value="1"/>
</dbReference>
<protein>
    <submittedName>
        <fullName evidence="2">FkbM family methyltransferase</fullName>
    </submittedName>
</protein>
<dbReference type="RefSeq" id="WP_138841043.1">
    <property type="nucleotide sequence ID" value="NZ_VCPD01000002.1"/>
</dbReference>
<feature type="domain" description="Methyltransferase FkbM" evidence="1">
    <location>
        <begin position="32"/>
        <end position="202"/>
    </location>
</feature>
<comment type="caution">
    <text evidence="2">The sequence shown here is derived from an EMBL/GenBank/DDBJ whole genome shotgun (WGS) entry which is preliminary data.</text>
</comment>
<keyword evidence="2" id="KW-0808">Transferase</keyword>
<gene>
    <name evidence="2" type="ORF">FGK63_07795</name>
</gene>
<reference evidence="2 3" key="1">
    <citation type="submission" date="2019-05" db="EMBL/GenBank/DDBJ databases">
        <title>Ruegeria sp. nov., isolated from tidal flat.</title>
        <authorList>
            <person name="Kim W."/>
        </authorList>
    </citation>
    <scope>NUCLEOTIDE SEQUENCE [LARGE SCALE GENOMIC DNA]</scope>
    <source>
        <strain evidence="2 3">CAU 1488</strain>
    </source>
</reference>
<evidence type="ECO:0000259" key="1">
    <source>
        <dbReference type="Pfam" id="PF05050"/>
    </source>
</evidence>
<evidence type="ECO:0000313" key="2">
    <source>
        <dbReference type="EMBL" id="TMV09014.1"/>
    </source>
</evidence>
<sequence>MSTSQLAPVANGLPAVEYLKSQFKILPQGMIQVGAHNGREIRQLARSGVSRGVFIDPLDETFPMLSKRAAQHPGYRAVKALVGDEDGREVEFHVASNSGESSSFLAPDAHLEIKSGISFDTTRKLTLRSLDALLDEQKVDTSEYDLLFVDTQGAELHVLKGGMKTLGRMQFLWMEASIGGIYQGDTALGDFVPFLKTLGFELAWCQMKRLGWGDALFVRRELFAGGKA</sequence>
<dbReference type="EMBL" id="VCPD01000002">
    <property type="protein sequence ID" value="TMV09014.1"/>
    <property type="molecule type" value="Genomic_DNA"/>
</dbReference>
<dbReference type="GO" id="GO:0032259">
    <property type="term" value="P:methylation"/>
    <property type="evidence" value="ECO:0007669"/>
    <property type="project" value="UniProtKB-KW"/>
</dbReference>
<accession>A0ABY2X2F1</accession>
<name>A0ABY2X2F1_9RHOB</name>
<keyword evidence="2" id="KW-0489">Methyltransferase</keyword>
<dbReference type="Proteomes" id="UP001193035">
    <property type="component" value="Unassembled WGS sequence"/>
</dbReference>
<dbReference type="Pfam" id="PF05050">
    <property type="entry name" value="Methyltransf_21"/>
    <property type="match status" value="1"/>
</dbReference>
<dbReference type="InterPro" id="IPR006342">
    <property type="entry name" value="FkbM_mtfrase"/>
</dbReference>
<dbReference type="NCBIfam" id="TIGR01444">
    <property type="entry name" value="fkbM_fam"/>
    <property type="match status" value="1"/>
</dbReference>
<evidence type="ECO:0000313" key="3">
    <source>
        <dbReference type="Proteomes" id="UP001193035"/>
    </source>
</evidence>
<dbReference type="InterPro" id="IPR029063">
    <property type="entry name" value="SAM-dependent_MTases_sf"/>
</dbReference>
<dbReference type="PANTHER" id="PTHR36973:SF4">
    <property type="entry name" value="NODULATION PROTEIN"/>
    <property type="match status" value="1"/>
</dbReference>
<dbReference type="GO" id="GO:0008168">
    <property type="term" value="F:methyltransferase activity"/>
    <property type="evidence" value="ECO:0007669"/>
    <property type="project" value="UniProtKB-KW"/>
</dbReference>